<gene>
    <name evidence="1" type="ORF">Tci_660611</name>
</gene>
<name>A0A699KHD0_TANCI</name>
<reference evidence="1" key="1">
    <citation type="journal article" date="2019" name="Sci. Rep.">
        <title>Draft genome of Tanacetum cinerariifolium, the natural source of mosquito coil.</title>
        <authorList>
            <person name="Yamashiro T."/>
            <person name="Shiraishi A."/>
            <person name="Satake H."/>
            <person name="Nakayama K."/>
        </authorList>
    </citation>
    <scope>NUCLEOTIDE SEQUENCE</scope>
</reference>
<proteinExistence type="predicted"/>
<evidence type="ECO:0000313" key="1">
    <source>
        <dbReference type="EMBL" id="GFA88639.1"/>
    </source>
</evidence>
<dbReference type="EMBL" id="BKCJ010507481">
    <property type="protein sequence ID" value="GFA88639.1"/>
    <property type="molecule type" value="Genomic_DNA"/>
</dbReference>
<sequence length="65" mass="6968">PGLRVFAGVMIVGRRRDGVVGKSGRKRGGEVLQGLAKNGLEWNSSSNCGMTWMAVWLSYNISPCG</sequence>
<organism evidence="1">
    <name type="scientific">Tanacetum cinerariifolium</name>
    <name type="common">Dalmatian daisy</name>
    <name type="synonym">Chrysanthemum cinerariifolium</name>
    <dbReference type="NCBI Taxonomy" id="118510"/>
    <lineage>
        <taxon>Eukaryota</taxon>
        <taxon>Viridiplantae</taxon>
        <taxon>Streptophyta</taxon>
        <taxon>Embryophyta</taxon>
        <taxon>Tracheophyta</taxon>
        <taxon>Spermatophyta</taxon>
        <taxon>Magnoliopsida</taxon>
        <taxon>eudicotyledons</taxon>
        <taxon>Gunneridae</taxon>
        <taxon>Pentapetalae</taxon>
        <taxon>asterids</taxon>
        <taxon>campanulids</taxon>
        <taxon>Asterales</taxon>
        <taxon>Asteraceae</taxon>
        <taxon>Asteroideae</taxon>
        <taxon>Anthemideae</taxon>
        <taxon>Anthemidinae</taxon>
        <taxon>Tanacetum</taxon>
    </lineage>
</organism>
<protein>
    <submittedName>
        <fullName evidence="1">Uncharacterized protein</fullName>
    </submittedName>
</protein>
<feature type="non-terminal residue" evidence="1">
    <location>
        <position position="1"/>
    </location>
</feature>
<dbReference type="AlphaFoldDB" id="A0A699KHD0"/>
<comment type="caution">
    <text evidence="1">The sequence shown here is derived from an EMBL/GenBank/DDBJ whole genome shotgun (WGS) entry which is preliminary data.</text>
</comment>
<accession>A0A699KHD0</accession>